<keyword evidence="3" id="KW-1185">Reference proteome</keyword>
<feature type="transmembrane region" description="Helical" evidence="1">
    <location>
        <begin position="130"/>
        <end position="154"/>
    </location>
</feature>
<keyword evidence="1" id="KW-0812">Transmembrane</keyword>
<comment type="caution">
    <text evidence="2">The sequence shown here is derived from an EMBL/GenBank/DDBJ whole genome shotgun (WGS) entry which is preliminary data.</text>
</comment>
<protein>
    <submittedName>
        <fullName evidence="2">Uncharacterized protein</fullName>
    </submittedName>
</protein>
<keyword evidence="1" id="KW-1133">Transmembrane helix</keyword>
<feature type="transmembrane region" description="Helical" evidence="1">
    <location>
        <begin position="40"/>
        <end position="58"/>
    </location>
</feature>
<name>A0ABX0KC36_9PROT</name>
<feature type="transmembrane region" description="Helical" evidence="1">
    <location>
        <begin position="94"/>
        <end position="118"/>
    </location>
</feature>
<dbReference type="Proteomes" id="UP000615326">
    <property type="component" value="Unassembled WGS sequence"/>
</dbReference>
<sequence length="240" mass="26778">MLHIIHIIQYSVWSVGVLILLGLVMRLLAKHHPEHLRTSVYFYCMAFCWTVLAIIASVRLEWFSDEGYPITLYGQYLVTILNFFIAIDEEAVEMVAIFCVVCGPSLLSYVICGLFGVAQQSAPVGWITRFLALFYAKSVLTFSAIGLPLLSYGAFTRWDGAQTINVGFAISMSLSLSLFSIVIITVISCRAELAEHSRRTNSDFHEAIASVHRWLIRKVPQSESEVPRIAPPRPVVPPAA</sequence>
<organism evidence="2 3">
    <name type="scientific">Acetobacter fallax</name>
    <dbReference type="NCBI Taxonomy" id="1737473"/>
    <lineage>
        <taxon>Bacteria</taxon>
        <taxon>Pseudomonadati</taxon>
        <taxon>Pseudomonadota</taxon>
        <taxon>Alphaproteobacteria</taxon>
        <taxon>Acetobacterales</taxon>
        <taxon>Acetobacteraceae</taxon>
        <taxon>Acetobacter</taxon>
    </lineage>
</organism>
<reference evidence="2 3" key="1">
    <citation type="journal article" date="2020" name="Int. J. Syst. Evol. Microbiol.">
        <title>Novel acetic acid bacteria from cider fermentations: Acetobacter conturbans sp. nov. and Acetobacter fallax sp. nov.</title>
        <authorList>
            <person name="Sombolestani A.S."/>
            <person name="Cleenwerck I."/>
            <person name="Cnockaert M."/>
            <person name="Borremans W."/>
            <person name="Wieme A.D."/>
            <person name="De Vuyst L."/>
            <person name="Vandamme P."/>
        </authorList>
    </citation>
    <scope>NUCLEOTIDE SEQUENCE [LARGE SCALE GENOMIC DNA]</scope>
    <source>
        <strain evidence="2 3">LMG 1637</strain>
    </source>
</reference>
<keyword evidence="1" id="KW-0472">Membrane</keyword>
<feature type="transmembrane region" description="Helical" evidence="1">
    <location>
        <begin position="70"/>
        <end position="88"/>
    </location>
</feature>
<gene>
    <name evidence="2" type="ORF">GOB84_09210</name>
</gene>
<evidence type="ECO:0000256" key="1">
    <source>
        <dbReference type="SAM" id="Phobius"/>
    </source>
</evidence>
<feature type="transmembrane region" description="Helical" evidence="1">
    <location>
        <begin position="7"/>
        <end position="28"/>
    </location>
</feature>
<proteinExistence type="predicted"/>
<dbReference type="EMBL" id="WOSW01000015">
    <property type="protein sequence ID" value="NHO32733.1"/>
    <property type="molecule type" value="Genomic_DNA"/>
</dbReference>
<feature type="transmembrane region" description="Helical" evidence="1">
    <location>
        <begin position="166"/>
        <end position="189"/>
    </location>
</feature>
<dbReference type="RefSeq" id="WP_173577264.1">
    <property type="nucleotide sequence ID" value="NZ_WOSW01000015.1"/>
</dbReference>
<accession>A0ABX0KC36</accession>
<evidence type="ECO:0000313" key="3">
    <source>
        <dbReference type="Proteomes" id="UP000615326"/>
    </source>
</evidence>
<evidence type="ECO:0000313" key="2">
    <source>
        <dbReference type="EMBL" id="NHO32733.1"/>
    </source>
</evidence>